<accession>A0ABP5B228</accession>
<keyword evidence="2" id="KW-1185">Reference proteome</keyword>
<evidence type="ECO:0008006" key="3">
    <source>
        <dbReference type="Google" id="ProtNLM"/>
    </source>
</evidence>
<proteinExistence type="predicted"/>
<name>A0ABP5B228_9ACTN</name>
<protein>
    <recommendedName>
        <fullName evidence="3">DUF402 domain-containing protein</fullName>
    </recommendedName>
</protein>
<dbReference type="RefSeq" id="WP_344008683.1">
    <property type="nucleotide sequence ID" value="NZ_BAAAMY010000009.1"/>
</dbReference>
<evidence type="ECO:0000313" key="2">
    <source>
        <dbReference type="Proteomes" id="UP001501612"/>
    </source>
</evidence>
<evidence type="ECO:0000313" key="1">
    <source>
        <dbReference type="EMBL" id="GAA1928197.1"/>
    </source>
</evidence>
<dbReference type="EMBL" id="BAAAMY010000009">
    <property type="protein sequence ID" value="GAA1928197.1"/>
    <property type="molecule type" value="Genomic_DNA"/>
</dbReference>
<comment type="caution">
    <text evidence="1">The sequence shown here is derived from an EMBL/GenBank/DDBJ whole genome shotgun (WGS) entry which is preliminary data.</text>
</comment>
<gene>
    <name evidence="1" type="ORF">GCM10009737_32560</name>
</gene>
<organism evidence="1 2">
    <name type="scientific">Nocardioides lentus</name>
    <dbReference type="NCBI Taxonomy" id="338077"/>
    <lineage>
        <taxon>Bacteria</taxon>
        <taxon>Bacillati</taxon>
        <taxon>Actinomycetota</taxon>
        <taxon>Actinomycetes</taxon>
        <taxon>Propionibacteriales</taxon>
        <taxon>Nocardioidaceae</taxon>
        <taxon>Nocardioides</taxon>
    </lineage>
</organism>
<reference evidence="2" key="1">
    <citation type="journal article" date="2019" name="Int. J. Syst. Evol. Microbiol.">
        <title>The Global Catalogue of Microorganisms (GCM) 10K type strain sequencing project: providing services to taxonomists for standard genome sequencing and annotation.</title>
        <authorList>
            <consortium name="The Broad Institute Genomics Platform"/>
            <consortium name="The Broad Institute Genome Sequencing Center for Infectious Disease"/>
            <person name="Wu L."/>
            <person name="Ma J."/>
        </authorList>
    </citation>
    <scope>NUCLEOTIDE SEQUENCE [LARGE SCALE GENOMIC DNA]</scope>
    <source>
        <strain evidence="2">JCM 14046</strain>
    </source>
</reference>
<sequence>MTASCTTSPIQRPTEDICPPWCAGHLDGYQRWEQFSDGSIRRFHDEHGVVIGDITVTVGAEEILQQGLQAPRVNVTLENLDNSDSTELSDSDAHELSLAIARAADTARRFRLEQEAGR</sequence>
<dbReference type="Proteomes" id="UP001501612">
    <property type="component" value="Unassembled WGS sequence"/>
</dbReference>